<dbReference type="Ensembl" id="ENSOMYT00000144109.1">
    <property type="protein sequence ID" value="ENSOMYP00000136108.1"/>
    <property type="gene ID" value="ENSOMYG00000024641.2"/>
</dbReference>
<comment type="similarity">
    <text evidence="2">Belongs to the amino acid/polyamine transporter 2 family.</text>
</comment>
<evidence type="ECO:0000256" key="6">
    <source>
        <dbReference type="ARBA" id="ARBA00022989"/>
    </source>
</evidence>
<evidence type="ECO:0000256" key="10">
    <source>
        <dbReference type="SAM" id="Phobius"/>
    </source>
</evidence>
<dbReference type="GO" id="GO:0015179">
    <property type="term" value="F:L-amino acid transmembrane transporter activity"/>
    <property type="evidence" value="ECO:0007669"/>
    <property type="project" value="TreeGrafter"/>
</dbReference>
<feature type="region of interest" description="Disordered" evidence="9">
    <location>
        <begin position="400"/>
        <end position="544"/>
    </location>
</feature>
<evidence type="ECO:0000256" key="8">
    <source>
        <dbReference type="SAM" id="Coils"/>
    </source>
</evidence>
<feature type="transmembrane region" description="Helical" evidence="10">
    <location>
        <begin position="154"/>
        <end position="172"/>
    </location>
</feature>
<evidence type="ECO:0000256" key="4">
    <source>
        <dbReference type="ARBA" id="ARBA00022692"/>
    </source>
</evidence>
<evidence type="ECO:0000256" key="5">
    <source>
        <dbReference type="ARBA" id="ARBA00022970"/>
    </source>
</evidence>
<evidence type="ECO:0000256" key="9">
    <source>
        <dbReference type="SAM" id="MobiDB-lite"/>
    </source>
</evidence>
<feature type="transmembrane region" description="Helical" evidence="10">
    <location>
        <begin position="123"/>
        <end position="142"/>
    </location>
</feature>
<keyword evidence="4 10" id="KW-0812">Transmembrane</keyword>
<dbReference type="AlphaFoldDB" id="A0A8K9XN83"/>
<keyword evidence="7 10" id="KW-0472">Membrane</keyword>
<feature type="domain" description="Amino acid transporter transmembrane" evidence="11">
    <location>
        <begin position="5"/>
        <end position="379"/>
    </location>
</feature>
<reference evidence="12" key="3">
    <citation type="submission" date="2025-09" db="UniProtKB">
        <authorList>
            <consortium name="Ensembl"/>
        </authorList>
    </citation>
    <scope>IDENTIFICATION</scope>
</reference>
<dbReference type="Proteomes" id="UP000694395">
    <property type="component" value="Chromosome 23"/>
</dbReference>
<dbReference type="PANTHER" id="PTHR22950">
    <property type="entry name" value="AMINO ACID TRANSPORTER"/>
    <property type="match status" value="1"/>
</dbReference>
<keyword evidence="6 10" id="KW-1133">Transmembrane helix</keyword>
<reference evidence="12" key="2">
    <citation type="submission" date="2025-08" db="UniProtKB">
        <authorList>
            <consortium name="Ensembl"/>
        </authorList>
    </citation>
    <scope>IDENTIFICATION</scope>
</reference>
<feature type="region of interest" description="Disordered" evidence="9">
    <location>
        <begin position="712"/>
        <end position="737"/>
    </location>
</feature>
<reference evidence="12" key="1">
    <citation type="submission" date="2020-07" db="EMBL/GenBank/DDBJ databases">
        <title>A long reads based de novo assembly of the rainbow trout Arlee double haploid line genome.</title>
        <authorList>
            <person name="Gao G."/>
            <person name="Palti Y."/>
        </authorList>
    </citation>
    <scope>NUCLEOTIDE SEQUENCE [LARGE SCALE GENOMIC DNA]</scope>
</reference>
<dbReference type="PANTHER" id="PTHR22950:SF646">
    <property type="entry name" value="SODIUM-COUPLED NEUTRAL AMINO ACID TRANSPORTER 10-RELATED"/>
    <property type="match status" value="1"/>
</dbReference>
<dbReference type="Pfam" id="PF01490">
    <property type="entry name" value="Aa_trans"/>
    <property type="match status" value="1"/>
</dbReference>
<organism evidence="12 13">
    <name type="scientific">Oncorhynchus mykiss</name>
    <name type="common">Rainbow trout</name>
    <name type="synonym">Salmo gairdneri</name>
    <dbReference type="NCBI Taxonomy" id="8022"/>
    <lineage>
        <taxon>Eukaryota</taxon>
        <taxon>Metazoa</taxon>
        <taxon>Chordata</taxon>
        <taxon>Craniata</taxon>
        <taxon>Vertebrata</taxon>
        <taxon>Euteleostomi</taxon>
        <taxon>Actinopterygii</taxon>
        <taxon>Neopterygii</taxon>
        <taxon>Teleostei</taxon>
        <taxon>Protacanthopterygii</taxon>
        <taxon>Salmoniformes</taxon>
        <taxon>Salmonidae</taxon>
        <taxon>Salmoninae</taxon>
        <taxon>Oncorhynchus</taxon>
    </lineage>
</organism>
<evidence type="ECO:0000259" key="11">
    <source>
        <dbReference type="Pfam" id="PF01490"/>
    </source>
</evidence>
<comment type="subcellular location">
    <subcellularLocation>
        <location evidence="1">Membrane</location>
        <topology evidence="1">Multi-pass membrane protein</topology>
    </subcellularLocation>
</comment>
<evidence type="ECO:0000256" key="7">
    <source>
        <dbReference type="ARBA" id="ARBA00023136"/>
    </source>
</evidence>
<feature type="transmembrane region" description="Helical" evidence="10">
    <location>
        <begin position="344"/>
        <end position="365"/>
    </location>
</feature>
<sequence length="737" mass="81873">MTVAASNWGLITNVVNSIVGVSVLTMPFCFKQCGIVLGTLLLFFCSWMTHKSCMFLVYTASSTKRRTYAGLAFHAYGKPGKTLVETSMIGLMLGTCIAFYVVIADLGSNFFAQLLGLPVTFGFRVLLLMAVSLFIVLPLSLLRNMMSSIQSFSAMALMFYTFFMFTMVLSSFKHGLLSGFWLGRVSMVRWDGIFRCLPICGMAFACQSQVLPTYDSLDEPSIKRMSTIFTTSLNVVTTFYITVGFFGYVSFTEDIAGNVLMNFPSNPVTKMIRVGFMMSVAVGFPMMILPCRQAINTMLFEQQQKDGTFTAGGYMPPMRFKMITLAIVFGTMLGGILIPNVETILGLTGATMGSLICFICPALIYRKIQKNGLTAQVPHTHTQLRSEPEVKPVLVERHKAPAALEPVRPVERQQEQAPQIKGPEQGVPDRKEEEEVQLDRPDAGVAVPDGEAHRHEPPIPHDEVQIEKRKNDAELEEENQPAAGGEESEGQGVADQEEVKNKEGGEEEEKLSLLVKKEEVEVGGAEVQSNAVLEKPGAGKKQEGQLDHAALLQVIKEQQEQQKRLLDQQEKLLAVIQEQHQEMHPRKTGTDAQLLLEVPKRPVLAEAAIVAGAEVEAPKEGDLGARGVPLGQKVTEGIKVEPAQPPPAKGEDGVVKGGVEVVDKVKERIEKARLEEVRIDRAVQGRVEEERLDRERREKLLREQEIEKSRVEKEGIENERLEKERAERQRAERERIQ</sequence>
<protein>
    <submittedName>
        <fullName evidence="12">Solute carrier family 38 member 10</fullName>
    </submittedName>
</protein>
<evidence type="ECO:0000256" key="3">
    <source>
        <dbReference type="ARBA" id="ARBA00022448"/>
    </source>
</evidence>
<feature type="transmembrane region" description="Helical" evidence="10">
    <location>
        <begin position="35"/>
        <end position="61"/>
    </location>
</feature>
<feature type="compositionally biased region" description="Basic and acidic residues" evidence="9">
    <location>
        <begin position="450"/>
        <end position="473"/>
    </location>
</feature>
<keyword evidence="8" id="KW-0175">Coiled coil</keyword>
<feature type="transmembrane region" description="Helical" evidence="10">
    <location>
        <begin position="271"/>
        <end position="289"/>
    </location>
</feature>
<keyword evidence="13" id="KW-1185">Reference proteome</keyword>
<feature type="compositionally biased region" description="Basic and acidic residues" evidence="9">
    <location>
        <begin position="427"/>
        <end position="442"/>
    </location>
</feature>
<dbReference type="InterPro" id="IPR013057">
    <property type="entry name" value="AA_transpt_TM"/>
</dbReference>
<feature type="coiled-coil region" evidence="8">
    <location>
        <begin position="548"/>
        <end position="579"/>
    </location>
</feature>
<keyword evidence="5" id="KW-0029">Amino-acid transport</keyword>
<proteinExistence type="inferred from homology"/>
<feature type="transmembrane region" description="Helical" evidence="10">
    <location>
        <begin position="82"/>
        <end position="103"/>
    </location>
</feature>
<feature type="transmembrane region" description="Helical" evidence="10">
    <location>
        <begin position="232"/>
        <end position="251"/>
    </location>
</feature>
<evidence type="ECO:0000313" key="12">
    <source>
        <dbReference type="Ensembl" id="ENSOMYP00000136108.1"/>
    </source>
</evidence>
<accession>A0A8K9XN83</accession>
<name>A0A8K9XN83_ONCMY</name>
<dbReference type="GO" id="GO:0016020">
    <property type="term" value="C:membrane"/>
    <property type="evidence" value="ECO:0007669"/>
    <property type="project" value="UniProtKB-SubCell"/>
</dbReference>
<evidence type="ECO:0000256" key="2">
    <source>
        <dbReference type="ARBA" id="ARBA00008066"/>
    </source>
</evidence>
<evidence type="ECO:0000256" key="1">
    <source>
        <dbReference type="ARBA" id="ARBA00004141"/>
    </source>
</evidence>
<feature type="transmembrane region" description="Helical" evidence="10">
    <location>
        <begin position="320"/>
        <end position="338"/>
    </location>
</feature>
<evidence type="ECO:0000313" key="13">
    <source>
        <dbReference type="Proteomes" id="UP000694395"/>
    </source>
</evidence>
<keyword evidence="3" id="KW-0813">Transport</keyword>
<dbReference type="GeneTree" id="ENSGT00940000159369"/>